<proteinExistence type="predicted"/>
<dbReference type="EnsemblMetazoa" id="XM_014395951.2">
    <property type="protein sequence ID" value="XP_014251437.1"/>
    <property type="gene ID" value="LOC106667776"/>
</dbReference>
<dbReference type="Pfam" id="PF12796">
    <property type="entry name" value="Ank_2"/>
    <property type="match status" value="2"/>
</dbReference>
<accession>A0A8I6TF71</accession>
<name>A0A8I6TF71_CIMLE</name>
<dbReference type="InterPro" id="IPR013761">
    <property type="entry name" value="SAM/pointed_sf"/>
</dbReference>
<dbReference type="PROSITE" id="PS50297">
    <property type="entry name" value="ANK_REP_REGION"/>
    <property type="match status" value="3"/>
</dbReference>
<protein>
    <recommendedName>
        <fullName evidence="5">SAM domain-containing protein</fullName>
    </recommendedName>
</protein>
<dbReference type="PANTHER" id="PTHR24198">
    <property type="entry name" value="ANKYRIN REPEAT AND PROTEIN KINASE DOMAIN-CONTAINING PROTEIN"/>
    <property type="match status" value="1"/>
</dbReference>
<dbReference type="Gene3D" id="1.10.150.50">
    <property type="entry name" value="Transcription Factor, Ets-1"/>
    <property type="match status" value="1"/>
</dbReference>
<dbReference type="InterPro" id="IPR036770">
    <property type="entry name" value="Ankyrin_rpt-contain_sf"/>
</dbReference>
<feature type="repeat" description="ANK" evidence="3">
    <location>
        <begin position="169"/>
        <end position="201"/>
    </location>
</feature>
<dbReference type="PROSITE" id="PS50105">
    <property type="entry name" value="SAM_DOMAIN"/>
    <property type="match status" value="1"/>
</dbReference>
<evidence type="ECO:0000256" key="1">
    <source>
        <dbReference type="ARBA" id="ARBA00022737"/>
    </source>
</evidence>
<dbReference type="KEGG" id="clec:106667776"/>
<feature type="repeat" description="ANK" evidence="3">
    <location>
        <begin position="100"/>
        <end position="123"/>
    </location>
</feature>
<dbReference type="OMA" id="YSNISEC"/>
<keyword evidence="2 3" id="KW-0040">ANK repeat</keyword>
<keyword evidence="7" id="KW-1185">Reference proteome</keyword>
<dbReference type="SUPFAM" id="SSF47769">
    <property type="entry name" value="SAM/Pointed domain"/>
    <property type="match status" value="1"/>
</dbReference>
<feature type="region of interest" description="Disordered" evidence="4">
    <location>
        <begin position="283"/>
        <end position="305"/>
    </location>
</feature>
<reference evidence="6" key="1">
    <citation type="submission" date="2022-01" db="UniProtKB">
        <authorList>
            <consortium name="EnsemblMetazoa"/>
        </authorList>
    </citation>
    <scope>IDENTIFICATION</scope>
</reference>
<dbReference type="InterPro" id="IPR001660">
    <property type="entry name" value="SAM"/>
</dbReference>
<evidence type="ECO:0000313" key="6">
    <source>
        <dbReference type="EnsemblMetazoa" id="XP_014251437.1"/>
    </source>
</evidence>
<dbReference type="InterPro" id="IPR002110">
    <property type="entry name" value="Ankyrin_rpt"/>
</dbReference>
<dbReference type="Proteomes" id="UP000494040">
    <property type="component" value="Unassembled WGS sequence"/>
</dbReference>
<dbReference type="AlphaFoldDB" id="A0A8I6TF71"/>
<dbReference type="GeneID" id="106667776"/>
<dbReference type="PRINTS" id="PR01415">
    <property type="entry name" value="ANKYRIN"/>
</dbReference>
<feature type="repeat" description="ANK" evidence="3">
    <location>
        <begin position="67"/>
        <end position="99"/>
    </location>
</feature>
<feature type="domain" description="SAM" evidence="5">
    <location>
        <begin position="308"/>
        <end position="372"/>
    </location>
</feature>
<evidence type="ECO:0000256" key="4">
    <source>
        <dbReference type="SAM" id="MobiDB-lite"/>
    </source>
</evidence>
<evidence type="ECO:0000256" key="2">
    <source>
        <dbReference type="ARBA" id="ARBA00023043"/>
    </source>
</evidence>
<evidence type="ECO:0000256" key="3">
    <source>
        <dbReference type="PROSITE-ProRule" id="PRU00023"/>
    </source>
</evidence>
<evidence type="ECO:0000313" key="7">
    <source>
        <dbReference type="Proteomes" id="UP000494040"/>
    </source>
</evidence>
<dbReference type="RefSeq" id="XP_014251437.1">
    <property type="nucleotide sequence ID" value="XM_014395951.2"/>
</dbReference>
<evidence type="ECO:0000259" key="5">
    <source>
        <dbReference type="PROSITE" id="PS50105"/>
    </source>
</evidence>
<dbReference type="OrthoDB" id="194358at2759"/>
<dbReference type="PANTHER" id="PTHR24198:SF165">
    <property type="entry name" value="ANKYRIN REPEAT-CONTAINING PROTEIN-RELATED"/>
    <property type="match status" value="1"/>
</dbReference>
<dbReference type="PROSITE" id="PS50088">
    <property type="entry name" value="ANK_REPEAT"/>
    <property type="match status" value="3"/>
</dbReference>
<sequence length="375" mass="42223">MEDPVDILKNDIYDLIFQIETGILSIDDLEVLDELGKTLYVSVELGLYDVCEKLIKFNCEIDSVDENGRTPLMSACHNGNVRIADLLLKNGSNPEHKDEFGNTPLLLAIENGHIELVEILLKNVKSAYSETLLGLTTPLAVASFCGENEIVEILLQRYPNTLDLPVEKSGMTPLMLAISAGHVETTKLLLKRGASTEVKNSNFQTPYDIACGLNMAEMKILLTHLKKPPKIVIPPVDLVNSVEFKMPDSVRHSRHPLTPNLAFSMSNPLLNIPRMGRLDTESREFSNHNVKRRSRSTESQMKVKKRKSDPEDILELILNYSNISECIPIFNEQEIDLKAFLTLDDEDLIMIGIEDETTRAKVLKAVQHYKRIFLV</sequence>
<dbReference type="Pfam" id="PF07647">
    <property type="entry name" value="SAM_2"/>
    <property type="match status" value="1"/>
</dbReference>
<organism evidence="6 7">
    <name type="scientific">Cimex lectularius</name>
    <name type="common">Bed bug</name>
    <name type="synonym">Acanthia lectularia</name>
    <dbReference type="NCBI Taxonomy" id="79782"/>
    <lineage>
        <taxon>Eukaryota</taxon>
        <taxon>Metazoa</taxon>
        <taxon>Ecdysozoa</taxon>
        <taxon>Arthropoda</taxon>
        <taxon>Hexapoda</taxon>
        <taxon>Insecta</taxon>
        <taxon>Pterygota</taxon>
        <taxon>Neoptera</taxon>
        <taxon>Paraneoptera</taxon>
        <taxon>Hemiptera</taxon>
        <taxon>Heteroptera</taxon>
        <taxon>Panheteroptera</taxon>
        <taxon>Cimicomorpha</taxon>
        <taxon>Cimicidae</taxon>
        <taxon>Cimex</taxon>
    </lineage>
</organism>
<dbReference type="SUPFAM" id="SSF48403">
    <property type="entry name" value="Ankyrin repeat"/>
    <property type="match status" value="1"/>
</dbReference>
<keyword evidence="1" id="KW-0677">Repeat</keyword>
<dbReference type="Gene3D" id="1.25.40.20">
    <property type="entry name" value="Ankyrin repeat-containing domain"/>
    <property type="match status" value="1"/>
</dbReference>
<dbReference type="SMART" id="SM00248">
    <property type="entry name" value="ANK"/>
    <property type="match status" value="4"/>
</dbReference>